<organism evidence="3 4">
    <name type="scientific">Lutimonas vermicola</name>
    <dbReference type="NCBI Taxonomy" id="414288"/>
    <lineage>
        <taxon>Bacteria</taxon>
        <taxon>Pseudomonadati</taxon>
        <taxon>Bacteroidota</taxon>
        <taxon>Flavobacteriia</taxon>
        <taxon>Flavobacteriales</taxon>
        <taxon>Flavobacteriaceae</taxon>
        <taxon>Lutimonas</taxon>
    </lineage>
</organism>
<dbReference type="RefSeq" id="WP_342159001.1">
    <property type="nucleotide sequence ID" value="NZ_JBCDNA010000001.1"/>
</dbReference>
<dbReference type="Pfam" id="PF12706">
    <property type="entry name" value="Lactamase_B_2"/>
    <property type="match status" value="1"/>
</dbReference>
<dbReference type="PANTHER" id="PTHR42663">
    <property type="entry name" value="HYDROLASE C777.06C-RELATED-RELATED"/>
    <property type="match status" value="1"/>
</dbReference>
<evidence type="ECO:0000313" key="4">
    <source>
        <dbReference type="Proteomes" id="UP001474120"/>
    </source>
</evidence>
<dbReference type="Gene3D" id="3.60.15.10">
    <property type="entry name" value="Ribonuclease Z/Hydroxyacylglutathione hydrolase-like"/>
    <property type="match status" value="1"/>
</dbReference>
<evidence type="ECO:0000256" key="1">
    <source>
        <dbReference type="SAM" id="Phobius"/>
    </source>
</evidence>
<accession>A0ABU9KYD4</accession>
<reference evidence="3 4" key="1">
    <citation type="submission" date="2024-04" db="EMBL/GenBank/DDBJ databases">
        <title>whole genome sequencing of Lutimonas vermicola strain IMCC1616.</title>
        <authorList>
            <person name="Bae S.S."/>
        </authorList>
    </citation>
    <scope>NUCLEOTIDE SEQUENCE [LARGE SCALE GENOMIC DNA]</scope>
    <source>
        <strain evidence="3 4">IMCC1616</strain>
    </source>
</reference>
<keyword evidence="1" id="KW-1133">Transmembrane helix</keyword>
<name>A0ABU9KYD4_9FLAO</name>
<keyword evidence="1" id="KW-0472">Membrane</keyword>
<dbReference type="EMBL" id="JBCDNA010000001">
    <property type="protein sequence ID" value="MEL4455209.1"/>
    <property type="molecule type" value="Genomic_DNA"/>
</dbReference>
<feature type="domain" description="Metallo-beta-lactamase" evidence="2">
    <location>
        <begin position="109"/>
        <end position="310"/>
    </location>
</feature>
<dbReference type="InterPro" id="IPR036866">
    <property type="entry name" value="RibonucZ/Hydroxyglut_hydro"/>
</dbReference>
<dbReference type="PANTHER" id="PTHR42663:SF6">
    <property type="entry name" value="HYDROLASE C777.06C-RELATED"/>
    <property type="match status" value="1"/>
</dbReference>
<dbReference type="Proteomes" id="UP001474120">
    <property type="component" value="Unassembled WGS sequence"/>
</dbReference>
<evidence type="ECO:0000259" key="2">
    <source>
        <dbReference type="Pfam" id="PF12706"/>
    </source>
</evidence>
<protein>
    <submittedName>
        <fullName evidence="3">MBL fold metallo-hydrolase</fullName>
    </submittedName>
</protein>
<keyword evidence="4" id="KW-1185">Reference proteome</keyword>
<evidence type="ECO:0000313" key="3">
    <source>
        <dbReference type="EMBL" id="MEL4455209.1"/>
    </source>
</evidence>
<comment type="caution">
    <text evidence="3">The sequence shown here is derived from an EMBL/GenBank/DDBJ whole genome shotgun (WGS) entry which is preliminary data.</text>
</comment>
<sequence>MKTSNTIKLTSNCRKNQFLPLWVGIQFCVMMLAWSVMVSQDQNNKSGDLLPKAIKKEGTFLIVLGTVQDAGSPHIACKKICCAELYNTNDFRRKVVSLGLLDTRNKKKYLLEATPDITYQMKALKRFEHNDSKETPDGIFLTHAHIGHYTGLMYLGKEAMNADKVKVYAMPKMKHFLEQNGPWSQLISNHNILIHEITNQKEVLLTTSLKVIPVRVPHRDEYSETVGYVIQGPKKSALFIPDIDKWEKWNLDITEEIKKVDYAFLDATFFDGKEINNRDISQIPHPFIVESMKKFEGMHIEERNKIIFIHFNHTNPVLNPESAESKTVEKNGFRIARRNDIFQL</sequence>
<dbReference type="SUPFAM" id="SSF56281">
    <property type="entry name" value="Metallo-hydrolase/oxidoreductase"/>
    <property type="match status" value="1"/>
</dbReference>
<keyword evidence="1" id="KW-0812">Transmembrane</keyword>
<dbReference type="InterPro" id="IPR001279">
    <property type="entry name" value="Metallo-B-lactamas"/>
</dbReference>
<feature type="transmembrane region" description="Helical" evidence="1">
    <location>
        <begin position="18"/>
        <end position="37"/>
    </location>
</feature>
<gene>
    <name evidence="3" type="ORF">AABB81_04835</name>
</gene>
<proteinExistence type="predicted"/>